<protein>
    <submittedName>
        <fullName evidence="3">Sporulation initiation factor Spo0A C-terminal domain-containing protein</fullName>
    </submittedName>
</protein>
<dbReference type="GO" id="GO:0005509">
    <property type="term" value="F:calcium ion binding"/>
    <property type="evidence" value="ECO:0007669"/>
    <property type="project" value="InterPro"/>
</dbReference>
<feature type="coiled-coil region" evidence="1">
    <location>
        <begin position="153"/>
        <end position="180"/>
    </location>
</feature>
<dbReference type="Gene3D" id="1.10.10.10">
    <property type="entry name" value="Winged helix-like DNA-binding domain superfamily/Winged helix DNA-binding domain"/>
    <property type="match status" value="1"/>
</dbReference>
<dbReference type="InterPro" id="IPR014879">
    <property type="entry name" value="Spo0A_C"/>
</dbReference>
<dbReference type="SUPFAM" id="SSF46894">
    <property type="entry name" value="C-terminal effector domain of the bipartite response regulators"/>
    <property type="match status" value="1"/>
</dbReference>
<dbReference type="GO" id="GO:0003743">
    <property type="term" value="F:translation initiation factor activity"/>
    <property type="evidence" value="ECO:0007669"/>
    <property type="project" value="UniProtKB-KW"/>
</dbReference>
<evidence type="ECO:0000313" key="4">
    <source>
        <dbReference type="Proteomes" id="UP001198962"/>
    </source>
</evidence>
<proteinExistence type="predicted"/>
<comment type="caution">
    <text evidence="3">The sequence shown here is derived from an EMBL/GenBank/DDBJ whole genome shotgun (WGS) entry which is preliminary data.</text>
</comment>
<keyword evidence="3" id="KW-0396">Initiation factor</keyword>
<dbReference type="GO" id="GO:0003700">
    <property type="term" value="F:DNA-binding transcription factor activity"/>
    <property type="evidence" value="ECO:0007669"/>
    <property type="project" value="InterPro"/>
</dbReference>
<feature type="domain" description="Sporulation initiation factor Spo0A C-terminal" evidence="2">
    <location>
        <begin position="10"/>
        <end position="105"/>
    </location>
</feature>
<evidence type="ECO:0000256" key="1">
    <source>
        <dbReference type="SAM" id="Coils"/>
    </source>
</evidence>
<dbReference type="RefSeq" id="WP_308451531.1">
    <property type="nucleotide sequence ID" value="NZ_JAJEPU010000026.1"/>
</dbReference>
<accession>A0AAE3ANV3</accession>
<keyword evidence="1" id="KW-0175">Coiled coil</keyword>
<keyword evidence="4" id="KW-1185">Reference proteome</keyword>
<dbReference type="InterPro" id="IPR016032">
    <property type="entry name" value="Sig_transdc_resp-reg_C-effctor"/>
</dbReference>
<organism evidence="3 4">
    <name type="scientific">Brotaphodocola catenula</name>
    <dbReference type="NCBI Taxonomy" id="2885361"/>
    <lineage>
        <taxon>Bacteria</taxon>
        <taxon>Bacillati</taxon>
        <taxon>Bacillota</taxon>
        <taxon>Clostridia</taxon>
        <taxon>Lachnospirales</taxon>
        <taxon>Lachnospiraceae</taxon>
        <taxon>Brotaphodocola</taxon>
    </lineage>
</organism>
<keyword evidence="3" id="KW-0648">Protein biosynthesis</keyword>
<dbReference type="InterPro" id="IPR036388">
    <property type="entry name" value="WH-like_DNA-bd_sf"/>
</dbReference>
<dbReference type="GO" id="GO:0003677">
    <property type="term" value="F:DNA binding"/>
    <property type="evidence" value="ECO:0007669"/>
    <property type="project" value="InterPro"/>
</dbReference>
<dbReference type="Proteomes" id="UP001198962">
    <property type="component" value="Unassembled WGS sequence"/>
</dbReference>
<dbReference type="AlphaFoldDB" id="A0AAE3ANV3"/>
<dbReference type="Pfam" id="PF08769">
    <property type="entry name" value="Spo0A_C"/>
    <property type="match status" value="1"/>
</dbReference>
<evidence type="ECO:0000259" key="2">
    <source>
        <dbReference type="Pfam" id="PF08769"/>
    </source>
</evidence>
<name>A0AAE3ANV3_9FIRM</name>
<reference evidence="3" key="1">
    <citation type="submission" date="2021-10" db="EMBL/GenBank/DDBJ databases">
        <title>Anaerobic single-cell dispensing facilitates the cultivation of human gut bacteria.</title>
        <authorList>
            <person name="Afrizal A."/>
        </authorList>
    </citation>
    <scope>NUCLEOTIDE SEQUENCE</scope>
    <source>
        <strain evidence="3">CLA-AA-H274</strain>
    </source>
</reference>
<evidence type="ECO:0000313" key="3">
    <source>
        <dbReference type="EMBL" id="MCC2165134.1"/>
    </source>
</evidence>
<dbReference type="EMBL" id="JAJEPU010000026">
    <property type="protein sequence ID" value="MCC2165134.1"/>
    <property type="molecule type" value="Genomic_DNA"/>
</dbReference>
<gene>
    <name evidence="3" type="ORF">LKD32_09650</name>
</gene>
<dbReference type="GO" id="GO:0042173">
    <property type="term" value="P:regulation of sporulation resulting in formation of a cellular spore"/>
    <property type="evidence" value="ECO:0007669"/>
    <property type="project" value="InterPro"/>
</dbReference>
<dbReference type="GO" id="GO:0005737">
    <property type="term" value="C:cytoplasm"/>
    <property type="evidence" value="ECO:0007669"/>
    <property type="project" value="InterPro"/>
</dbReference>
<sequence>MYERKTELETLLRQFGVGEHYSGYKLCISAVEIALEHPESLNSITKCIYPELADFHHTSLKCVERNLRTMIEKIWKSGGREFFCGPDSDNQKRPSNSRFIEMLVQVLKSETPITEKNLCEFCAVTTHYKDRIAQMESEAVKQQETIDWMHDMIWDLLGEKKKYLAEIEELQKQQKQSKDK</sequence>